<feature type="transmembrane region" description="Helical" evidence="2">
    <location>
        <begin position="77"/>
        <end position="104"/>
    </location>
</feature>
<dbReference type="AlphaFoldDB" id="A0A251U678"/>
<organism evidence="3 4">
    <name type="scientific">Helianthus annuus</name>
    <name type="common">Common sunflower</name>
    <dbReference type="NCBI Taxonomy" id="4232"/>
    <lineage>
        <taxon>Eukaryota</taxon>
        <taxon>Viridiplantae</taxon>
        <taxon>Streptophyta</taxon>
        <taxon>Embryophyta</taxon>
        <taxon>Tracheophyta</taxon>
        <taxon>Spermatophyta</taxon>
        <taxon>Magnoliopsida</taxon>
        <taxon>eudicotyledons</taxon>
        <taxon>Gunneridae</taxon>
        <taxon>Pentapetalae</taxon>
        <taxon>asterids</taxon>
        <taxon>campanulids</taxon>
        <taxon>Asterales</taxon>
        <taxon>Asteraceae</taxon>
        <taxon>Asteroideae</taxon>
        <taxon>Heliantheae alliance</taxon>
        <taxon>Heliantheae</taxon>
        <taxon>Helianthus</taxon>
    </lineage>
</organism>
<reference evidence="4" key="1">
    <citation type="journal article" date="2017" name="Nature">
        <title>The sunflower genome provides insights into oil metabolism, flowering and Asterid evolution.</title>
        <authorList>
            <person name="Badouin H."/>
            <person name="Gouzy J."/>
            <person name="Grassa C.J."/>
            <person name="Murat F."/>
            <person name="Staton S.E."/>
            <person name="Cottret L."/>
            <person name="Lelandais-Briere C."/>
            <person name="Owens G.L."/>
            <person name="Carrere S."/>
            <person name="Mayjonade B."/>
            <person name="Legrand L."/>
            <person name="Gill N."/>
            <person name="Kane N.C."/>
            <person name="Bowers J.E."/>
            <person name="Hubner S."/>
            <person name="Bellec A."/>
            <person name="Berard A."/>
            <person name="Berges H."/>
            <person name="Blanchet N."/>
            <person name="Boniface M.C."/>
            <person name="Brunel D."/>
            <person name="Catrice O."/>
            <person name="Chaidir N."/>
            <person name="Claudel C."/>
            <person name="Donnadieu C."/>
            <person name="Faraut T."/>
            <person name="Fievet G."/>
            <person name="Helmstetter N."/>
            <person name="King M."/>
            <person name="Knapp S.J."/>
            <person name="Lai Z."/>
            <person name="Le Paslier M.C."/>
            <person name="Lippi Y."/>
            <person name="Lorenzon L."/>
            <person name="Mandel J.R."/>
            <person name="Marage G."/>
            <person name="Marchand G."/>
            <person name="Marquand E."/>
            <person name="Bret-Mestries E."/>
            <person name="Morien E."/>
            <person name="Nambeesan S."/>
            <person name="Nguyen T."/>
            <person name="Pegot-Espagnet P."/>
            <person name="Pouilly N."/>
            <person name="Raftis F."/>
            <person name="Sallet E."/>
            <person name="Schiex T."/>
            <person name="Thomas J."/>
            <person name="Vandecasteele C."/>
            <person name="Vares D."/>
            <person name="Vear F."/>
            <person name="Vautrin S."/>
            <person name="Crespi M."/>
            <person name="Mangin B."/>
            <person name="Burke J.M."/>
            <person name="Salse J."/>
            <person name="Munos S."/>
            <person name="Vincourt P."/>
            <person name="Rieseberg L.H."/>
            <person name="Langlade N.B."/>
        </authorList>
    </citation>
    <scope>NUCLEOTIDE SEQUENCE [LARGE SCALE GENOMIC DNA]</scope>
    <source>
        <strain evidence="4">cv. SF193</strain>
    </source>
</reference>
<keyword evidence="2" id="KW-0472">Membrane</keyword>
<evidence type="ECO:0000313" key="3">
    <source>
        <dbReference type="EMBL" id="OTG18835.1"/>
    </source>
</evidence>
<dbReference type="Proteomes" id="UP000215914">
    <property type="component" value="Chromosome 8"/>
</dbReference>
<keyword evidence="4" id="KW-1185">Reference proteome</keyword>
<sequence length="170" mass="19255">MDATTRWWWRVAARSERESEREQKERERQSKRRTNQTPVDPWRPEKRGDVPTTYRFSGHMMPMCLKTRMILMGGGGWCWPTAALTAGAMLSTAVAVMVVVLFTFQVCGLVQVQSSVGSGDISGLGSVRFNKTGYGPNLVHLRSRFGSVRFQFRLRFRSVLGGSRSRHGQN</sequence>
<keyword evidence="2" id="KW-1133">Transmembrane helix</keyword>
<accession>A0A251U678</accession>
<evidence type="ECO:0000313" key="4">
    <source>
        <dbReference type="Proteomes" id="UP000215914"/>
    </source>
</evidence>
<dbReference type="InParanoid" id="A0A251U678"/>
<evidence type="ECO:0000256" key="1">
    <source>
        <dbReference type="SAM" id="MobiDB-lite"/>
    </source>
</evidence>
<evidence type="ECO:0000256" key="2">
    <source>
        <dbReference type="SAM" id="Phobius"/>
    </source>
</evidence>
<proteinExistence type="predicted"/>
<feature type="compositionally biased region" description="Basic and acidic residues" evidence="1">
    <location>
        <begin position="13"/>
        <end position="28"/>
    </location>
</feature>
<keyword evidence="2" id="KW-0812">Transmembrane</keyword>
<gene>
    <name evidence="3" type="ORF">HannXRQ_Chr08g0227421</name>
</gene>
<protein>
    <submittedName>
        <fullName evidence="3">Uncharacterized protein</fullName>
    </submittedName>
</protein>
<dbReference type="EMBL" id="CM007897">
    <property type="protein sequence ID" value="OTG18835.1"/>
    <property type="molecule type" value="Genomic_DNA"/>
</dbReference>
<name>A0A251U678_HELAN</name>
<feature type="region of interest" description="Disordered" evidence="1">
    <location>
        <begin position="13"/>
        <end position="48"/>
    </location>
</feature>